<sequence length="68" mass="7052">MQFTTLIAALAVCTGAFASPLSQQTNAQASAQAGQAAQWGPFGWGGYPYGAGAYGYRYGYGGAYPWGF</sequence>
<protein>
    <submittedName>
        <fullName evidence="2 3">Uncharacterized protein</fullName>
    </submittedName>
</protein>
<evidence type="ECO:0000313" key="4">
    <source>
        <dbReference type="Proteomes" id="UP000005240"/>
    </source>
</evidence>
<gene>
    <name evidence="2" type="ORF">PTTG_04441</name>
</gene>
<evidence type="ECO:0000313" key="3">
    <source>
        <dbReference type="EnsemblFungi" id="PTTG_04441-t43_1-p1"/>
    </source>
</evidence>
<dbReference type="VEuPathDB" id="FungiDB:PTTG_04441"/>
<dbReference type="EnsemblFungi" id="PTTG_04441-t43_1">
    <property type="protein sequence ID" value="PTTG_04441-t43_1-p1"/>
    <property type="gene ID" value="PTTG_04441"/>
</dbReference>
<accession>A0A0C4EUG2</accession>
<feature type="chain" id="PRO_5009386186" evidence="1">
    <location>
        <begin position="19"/>
        <end position="68"/>
    </location>
</feature>
<dbReference type="AlphaFoldDB" id="A0A0C4EUG2"/>
<feature type="signal peptide" evidence="1">
    <location>
        <begin position="1"/>
        <end position="18"/>
    </location>
</feature>
<dbReference type="Proteomes" id="UP000005240">
    <property type="component" value="Unassembled WGS sequence"/>
</dbReference>
<reference evidence="3" key="4">
    <citation type="submission" date="2025-05" db="UniProtKB">
        <authorList>
            <consortium name="EnsemblFungi"/>
        </authorList>
    </citation>
    <scope>IDENTIFICATION</scope>
    <source>
        <strain evidence="3">isolate 1-1 / race 1 (BBBD)</strain>
    </source>
</reference>
<proteinExistence type="predicted"/>
<evidence type="ECO:0000256" key="1">
    <source>
        <dbReference type="SAM" id="SignalP"/>
    </source>
</evidence>
<keyword evidence="4" id="KW-1185">Reference proteome</keyword>
<reference evidence="2" key="2">
    <citation type="submission" date="2016-05" db="EMBL/GenBank/DDBJ databases">
        <title>Comparative analysis highlights variable genome content of wheat rusts and divergence of the mating loci.</title>
        <authorList>
            <person name="Cuomo C.A."/>
            <person name="Bakkeren G."/>
            <person name="Szabo L."/>
            <person name="Khalil H."/>
            <person name="Joly D."/>
            <person name="Goldberg J."/>
            <person name="Young S."/>
            <person name="Zeng Q."/>
            <person name="Fellers J."/>
        </authorList>
    </citation>
    <scope>NUCLEOTIDE SEQUENCE [LARGE SCALE GENOMIC DNA]</scope>
    <source>
        <strain evidence="2">1-1 BBBD Race 1</strain>
    </source>
</reference>
<reference evidence="3 4" key="3">
    <citation type="journal article" date="2017" name="G3 (Bethesda)">
        <title>Comparative analysis highlights variable genome content of wheat rusts and divergence of the mating loci.</title>
        <authorList>
            <person name="Cuomo C.A."/>
            <person name="Bakkeren G."/>
            <person name="Khalil H.B."/>
            <person name="Panwar V."/>
            <person name="Joly D."/>
            <person name="Linning R."/>
            <person name="Sakthikumar S."/>
            <person name="Song X."/>
            <person name="Adiconis X."/>
            <person name="Fan L."/>
            <person name="Goldberg J.M."/>
            <person name="Levin J.Z."/>
            <person name="Young S."/>
            <person name="Zeng Q."/>
            <person name="Anikster Y."/>
            <person name="Bruce M."/>
            <person name="Wang M."/>
            <person name="Yin C."/>
            <person name="McCallum B."/>
            <person name="Szabo L.J."/>
            <person name="Hulbert S."/>
            <person name="Chen X."/>
            <person name="Fellers J.P."/>
        </authorList>
    </citation>
    <scope>NUCLEOTIDE SEQUENCE</scope>
    <source>
        <strain evidence="3">isolate 1-1 / race 1 (BBBD)</strain>
        <strain evidence="4">Isolate 1-1 / race 1 (BBBD)</strain>
    </source>
</reference>
<reference evidence="2" key="1">
    <citation type="submission" date="2009-11" db="EMBL/GenBank/DDBJ databases">
        <authorList>
            <consortium name="The Broad Institute Genome Sequencing Platform"/>
            <person name="Ward D."/>
            <person name="Feldgarden M."/>
            <person name="Earl A."/>
            <person name="Young S.K."/>
            <person name="Zeng Q."/>
            <person name="Koehrsen M."/>
            <person name="Alvarado L."/>
            <person name="Berlin A."/>
            <person name="Bochicchio J."/>
            <person name="Borenstein D."/>
            <person name="Chapman S.B."/>
            <person name="Chen Z."/>
            <person name="Engels R."/>
            <person name="Freedman E."/>
            <person name="Gellesch M."/>
            <person name="Goldberg J."/>
            <person name="Griggs A."/>
            <person name="Gujja S."/>
            <person name="Heilman E."/>
            <person name="Heiman D."/>
            <person name="Hepburn T."/>
            <person name="Howarth C."/>
            <person name="Jen D."/>
            <person name="Larson L."/>
            <person name="Lewis B."/>
            <person name="Mehta T."/>
            <person name="Park D."/>
            <person name="Pearson M."/>
            <person name="Roberts A."/>
            <person name="Saif S."/>
            <person name="Shea T."/>
            <person name="Shenoy N."/>
            <person name="Sisk P."/>
            <person name="Stolte C."/>
            <person name="Sykes S."/>
            <person name="Thomson T."/>
            <person name="Walk T."/>
            <person name="White J."/>
            <person name="Yandava C."/>
            <person name="Izard J."/>
            <person name="Baranova O.V."/>
            <person name="Blanton J.M."/>
            <person name="Tanner A.C."/>
            <person name="Dewhirst F.E."/>
            <person name="Haas B."/>
            <person name="Nusbaum C."/>
            <person name="Birren B."/>
        </authorList>
    </citation>
    <scope>NUCLEOTIDE SEQUENCE [LARGE SCALE GENOMIC DNA]</scope>
    <source>
        <strain evidence="2">1-1 BBBD Race 1</strain>
    </source>
</reference>
<dbReference type="EMBL" id="ADAS02000152">
    <property type="protein sequence ID" value="OAV88827.1"/>
    <property type="molecule type" value="Genomic_DNA"/>
</dbReference>
<name>A0A0C4EUG2_PUCT1</name>
<organism evidence="2">
    <name type="scientific">Puccinia triticina (isolate 1-1 / race 1 (BBBD))</name>
    <name type="common">Brown leaf rust fungus</name>
    <dbReference type="NCBI Taxonomy" id="630390"/>
    <lineage>
        <taxon>Eukaryota</taxon>
        <taxon>Fungi</taxon>
        <taxon>Dikarya</taxon>
        <taxon>Basidiomycota</taxon>
        <taxon>Pucciniomycotina</taxon>
        <taxon>Pucciniomycetes</taxon>
        <taxon>Pucciniales</taxon>
        <taxon>Pucciniaceae</taxon>
        <taxon>Puccinia</taxon>
    </lineage>
</organism>
<evidence type="ECO:0000313" key="2">
    <source>
        <dbReference type="EMBL" id="OAV88827.1"/>
    </source>
</evidence>
<keyword evidence="1" id="KW-0732">Signal</keyword>